<feature type="compositionally biased region" description="Basic and acidic residues" evidence="1">
    <location>
        <begin position="172"/>
        <end position="184"/>
    </location>
</feature>
<keyword evidence="3" id="KW-1185">Reference proteome</keyword>
<reference evidence="2" key="1">
    <citation type="submission" date="2023-10" db="EMBL/GenBank/DDBJ databases">
        <title>Genome assembly of Pristionchus species.</title>
        <authorList>
            <person name="Yoshida K."/>
            <person name="Sommer R.J."/>
        </authorList>
    </citation>
    <scope>NUCLEOTIDE SEQUENCE</scope>
    <source>
        <strain evidence="2">RS5133</strain>
    </source>
</reference>
<feature type="compositionally biased region" description="Low complexity" evidence="1">
    <location>
        <begin position="237"/>
        <end position="258"/>
    </location>
</feature>
<accession>A0AAV5W3Y0</accession>
<evidence type="ECO:0000313" key="3">
    <source>
        <dbReference type="Proteomes" id="UP001432322"/>
    </source>
</evidence>
<feature type="compositionally biased region" description="Low complexity" evidence="1">
    <location>
        <begin position="311"/>
        <end position="325"/>
    </location>
</feature>
<dbReference type="EMBL" id="BTSY01000004">
    <property type="protein sequence ID" value="GMT25461.1"/>
    <property type="molecule type" value="Genomic_DNA"/>
</dbReference>
<feature type="region of interest" description="Disordered" evidence="1">
    <location>
        <begin position="172"/>
        <end position="215"/>
    </location>
</feature>
<dbReference type="Proteomes" id="UP001432322">
    <property type="component" value="Unassembled WGS sequence"/>
</dbReference>
<protein>
    <submittedName>
        <fullName evidence="2">Uncharacterized protein</fullName>
    </submittedName>
</protein>
<evidence type="ECO:0000256" key="1">
    <source>
        <dbReference type="SAM" id="MobiDB-lite"/>
    </source>
</evidence>
<evidence type="ECO:0000313" key="2">
    <source>
        <dbReference type="EMBL" id="GMT25461.1"/>
    </source>
</evidence>
<feature type="compositionally biased region" description="Polar residues" evidence="1">
    <location>
        <begin position="326"/>
        <end position="335"/>
    </location>
</feature>
<name>A0AAV5W3Y0_9BILA</name>
<gene>
    <name evidence="2" type="ORF">PFISCL1PPCAC_16758</name>
</gene>
<sequence length="428" mass="46426">PVMSCMSSSLYGGLHLYRPNAEEEPSAAELLEATKSLYVKTDVLKDTKIDACAPRIFHSPPHDPENAYTVSPRRPRVIAVRPGSSGATAFRPSANSAFRPIVKATAAAADDVIVVTDAAPPARPPKSTRIRQRARRLHQESICPISGQHRGSPPPLPMRAMDDTVLRIGQELARRKSAPVEELTRPVPAPRLSKLSSASTNSQPTPPPRPLPRRRTIQLDGVDDICKFVPDFLPSSISPRLLSPNSSSRHSPCNPSSLIRKRVPPSLVRPATPLPSHEGVTLAPSQIKERPTPSPQHIHHCKRTAQTLLSLPSGSLPLSSPTSTGKATSKDSGVQPSDEEEDYRKHSSSLSEEVAVIVEDDDDSIFTSITNQPRREEVVASEAPAPDALTTSLSRPLSVIEKHARVITWLKTSATVPPEEEAHHELTV</sequence>
<comment type="caution">
    <text evidence="2">The sequence shown here is derived from an EMBL/GenBank/DDBJ whole genome shotgun (WGS) entry which is preliminary data.</text>
</comment>
<dbReference type="AlphaFoldDB" id="A0AAV5W3Y0"/>
<feature type="region of interest" description="Disordered" evidence="1">
    <location>
        <begin position="237"/>
        <end position="298"/>
    </location>
</feature>
<organism evidence="2 3">
    <name type="scientific">Pristionchus fissidentatus</name>
    <dbReference type="NCBI Taxonomy" id="1538716"/>
    <lineage>
        <taxon>Eukaryota</taxon>
        <taxon>Metazoa</taxon>
        <taxon>Ecdysozoa</taxon>
        <taxon>Nematoda</taxon>
        <taxon>Chromadorea</taxon>
        <taxon>Rhabditida</taxon>
        <taxon>Rhabditina</taxon>
        <taxon>Diplogasteromorpha</taxon>
        <taxon>Diplogasteroidea</taxon>
        <taxon>Neodiplogasteridae</taxon>
        <taxon>Pristionchus</taxon>
    </lineage>
</organism>
<feature type="non-terminal residue" evidence="2">
    <location>
        <position position="1"/>
    </location>
</feature>
<feature type="compositionally biased region" description="Polar residues" evidence="1">
    <location>
        <begin position="194"/>
        <end position="203"/>
    </location>
</feature>
<feature type="region of interest" description="Disordered" evidence="1">
    <location>
        <begin position="311"/>
        <end position="351"/>
    </location>
</feature>
<proteinExistence type="predicted"/>